<evidence type="ECO:0000256" key="1">
    <source>
        <dbReference type="SAM" id="MobiDB-lite"/>
    </source>
</evidence>
<name>A0A8S1FFZ9_9PELO</name>
<accession>A0A8S1FFZ9</accession>
<gene>
    <name evidence="2" type="ORF">CBOVIS_LOCUS13091</name>
</gene>
<dbReference type="Proteomes" id="UP000494206">
    <property type="component" value="Unassembled WGS sequence"/>
</dbReference>
<evidence type="ECO:0000313" key="3">
    <source>
        <dbReference type="Proteomes" id="UP000494206"/>
    </source>
</evidence>
<comment type="caution">
    <text evidence="2">The sequence shown here is derived from an EMBL/GenBank/DDBJ whole genome shotgun (WGS) entry which is preliminary data.</text>
</comment>
<feature type="region of interest" description="Disordered" evidence="1">
    <location>
        <begin position="1"/>
        <end position="39"/>
    </location>
</feature>
<organism evidence="2 3">
    <name type="scientific">Caenorhabditis bovis</name>
    <dbReference type="NCBI Taxonomy" id="2654633"/>
    <lineage>
        <taxon>Eukaryota</taxon>
        <taxon>Metazoa</taxon>
        <taxon>Ecdysozoa</taxon>
        <taxon>Nematoda</taxon>
        <taxon>Chromadorea</taxon>
        <taxon>Rhabditida</taxon>
        <taxon>Rhabditina</taxon>
        <taxon>Rhabditomorpha</taxon>
        <taxon>Rhabditoidea</taxon>
        <taxon>Rhabditidae</taxon>
        <taxon>Peloderinae</taxon>
        <taxon>Caenorhabditis</taxon>
    </lineage>
</organism>
<feature type="region of interest" description="Disordered" evidence="1">
    <location>
        <begin position="123"/>
        <end position="149"/>
    </location>
</feature>
<keyword evidence="3" id="KW-1185">Reference proteome</keyword>
<feature type="compositionally biased region" description="Basic and acidic residues" evidence="1">
    <location>
        <begin position="11"/>
        <end position="36"/>
    </location>
</feature>
<proteinExistence type="predicted"/>
<sequence>MSPGEKANSNKNRENRSDMIRDQADNRSRSASRESLDSGYLEDLRNAMNLDEDMETTARRVSYNIGSDREIVNPVEQHSQQSRANSPQDNANLLMETALSRARQERIDMIRASQCICNSLNQQEDTIEDQQPTSPSSHNSPDRQGNQRGVSLNELDNFIENVSVRVRRLWDPSESPRSRPSTSNPPVRIEQFRCAFGKFFHFSVDFSH</sequence>
<reference evidence="2 3" key="1">
    <citation type="submission" date="2020-04" db="EMBL/GenBank/DDBJ databases">
        <authorList>
            <person name="Laetsch R D."/>
            <person name="Stevens L."/>
            <person name="Kumar S."/>
            <person name="Blaxter L. M."/>
        </authorList>
    </citation>
    <scope>NUCLEOTIDE SEQUENCE [LARGE SCALE GENOMIC DNA]</scope>
</reference>
<evidence type="ECO:0000313" key="2">
    <source>
        <dbReference type="EMBL" id="CAB3411716.1"/>
    </source>
</evidence>
<protein>
    <submittedName>
        <fullName evidence="2">Uncharacterized protein</fullName>
    </submittedName>
</protein>
<dbReference type="EMBL" id="CADEPM010000016">
    <property type="protein sequence ID" value="CAB3411716.1"/>
    <property type="molecule type" value="Genomic_DNA"/>
</dbReference>
<dbReference type="AlphaFoldDB" id="A0A8S1FFZ9"/>